<dbReference type="EMBL" id="FOXQ01000001">
    <property type="protein sequence ID" value="SFP65966.1"/>
    <property type="molecule type" value="Genomic_DNA"/>
</dbReference>
<dbReference type="Pfam" id="PF13287">
    <property type="entry name" value="Fn3_assoc"/>
    <property type="match status" value="1"/>
</dbReference>
<keyword evidence="7" id="KW-0732">Signal</keyword>
<dbReference type="InterPro" id="IPR029018">
    <property type="entry name" value="Hex-like_dom2"/>
</dbReference>
<gene>
    <name evidence="10" type="ORF">SAMN05444277_101593</name>
</gene>
<dbReference type="GO" id="GO:0005975">
    <property type="term" value="P:carbohydrate metabolic process"/>
    <property type="evidence" value="ECO:0007669"/>
    <property type="project" value="InterPro"/>
</dbReference>
<comment type="similarity">
    <text evidence="2">Belongs to the glycosyl hydrolase 20 family.</text>
</comment>
<evidence type="ECO:0000256" key="3">
    <source>
        <dbReference type="ARBA" id="ARBA00012663"/>
    </source>
</evidence>
<dbReference type="RefSeq" id="WP_090655200.1">
    <property type="nucleotide sequence ID" value="NZ_FOXQ01000001.1"/>
</dbReference>
<keyword evidence="5" id="KW-0326">Glycosidase</keyword>
<evidence type="ECO:0000256" key="1">
    <source>
        <dbReference type="ARBA" id="ARBA00001231"/>
    </source>
</evidence>
<feature type="domain" description="Beta-hexosaminidase bacterial type N-terminal" evidence="9">
    <location>
        <begin position="25"/>
        <end position="159"/>
    </location>
</feature>
<evidence type="ECO:0000256" key="2">
    <source>
        <dbReference type="ARBA" id="ARBA00006285"/>
    </source>
</evidence>
<evidence type="ECO:0000313" key="10">
    <source>
        <dbReference type="EMBL" id="SFP65966.1"/>
    </source>
</evidence>
<dbReference type="OrthoDB" id="726159at2"/>
<dbReference type="Proteomes" id="UP000199031">
    <property type="component" value="Unassembled WGS sequence"/>
</dbReference>
<evidence type="ECO:0000256" key="7">
    <source>
        <dbReference type="SAM" id="SignalP"/>
    </source>
</evidence>
<keyword evidence="4" id="KW-0378">Hydrolase</keyword>
<dbReference type="GO" id="GO:0016020">
    <property type="term" value="C:membrane"/>
    <property type="evidence" value="ECO:0007669"/>
    <property type="project" value="TreeGrafter"/>
</dbReference>
<organism evidence="10 11">
    <name type="scientific">Parafilimonas terrae</name>
    <dbReference type="NCBI Taxonomy" id="1465490"/>
    <lineage>
        <taxon>Bacteria</taxon>
        <taxon>Pseudomonadati</taxon>
        <taxon>Bacteroidota</taxon>
        <taxon>Chitinophagia</taxon>
        <taxon>Chitinophagales</taxon>
        <taxon>Chitinophagaceae</taxon>
        <taxon>Parafilimonas</taxon>
    </lineage>
</organism>
<dbReference type="SUPFAM" id="SSF55545">
    <property type="entry name" value="beta-N-acetylhexosaminidase-like domain"/>
    <property type="match status" value="1"/>
</dbReference>
<dbReference type="EC" id="3.2.1.52" evidence="3"/>
<dbReference type="GO" id="GO:0030203">
    <property type="term" value="P:glycosaminoglycan metabolic process"/>
    <property type="evidence" value="ECO:0007669"/>
    <property type="project" value="TreeGrafter"/>
</dbReference>
<dbReference type="Pfam" id="PF00728">
    <property type="entry name" value="Glyco_hydro_20"/>
    <property type="match status" value="1"/>
</dbReference>
<reference evidence="10 11" key="1">
    <citation type="submission" date="2016-10" db="EMBL/GenBank/DDBJ databases">
        <authorList>
            <person name="de Groot N.N."/>
        </authorList>
    </citation>
    <scope>NUCLEOTIDE SEQUENCE [LARGE SCALE GENOMIC DNA]</scope>
    <source>
        <strain evidence="10 11">DSM 28286</strain>
    </source>
</reference>
<dbReference type="InterPro" id="IPR026876">
    <property type="entry name" value="Fn3_assoc_repeat"/>
</dbReference>
<evidence type="ECO:0000313" key="11">
    <source>
        <dbReference type="Proteomes" id="UP000199031"/>
    </source>
</evidence>
<dbReference type="PIRSF" id="PIRSF001093">
    <property type="entry name" value="B-hxosamndse_ab_euk"/>
    <property type="match status" value="1"/>
</dbReference>
<evidence type="ECO:0000259" key="8">
    <source>
        <dbReference type="Pfam" id="PF00728"/>
    </source>
</evidence>
<dbReference type="CDD" id="cd06563">
    <property type="entry name" value="GH20_chitobiase-like"/>
    <property type="match status" value="1"/>
</dbReference>
<dbReference type="InterPro" id="IPR025705">
    <property type="entry name" value="Beta_hexosaminidase_sua/sub"/>
</dbReference>
<evidence type="ECO:0000259" key="9">
    <source>
        <dbReference type="Pfam" id="PF02838"/>
    </source>
</evidence>
<keyword evidence="11" id="KW-1185">Reference proteome</keyword>
<dbReference type="Pfam" id="PF02838">
    <property type="entry name" value="Glyco_hydro_20b"/>
    <property type="match status" value="1"/>
</dbReference>
<dbReference type="PANTHER" id="PTHR22600:SF57">
    <property type="entry name" value="BETA-N-ACETYLHEXOSAMINIDASE"/>
    <property type="match status" value="1"/>
</dbReference>
<feature type="chain" id="PRO_5011595842" description="beta-N-acetylhexosaminidase" evidence="7">
    <location>
        <begin position="20"/>
        <end position="655"/>
    </location>
</feature>
<dbReference type="InterPro" id="IPR017853">
    <property type="entry name" value="GH"/>
</dbReference>
<dbReference type="STRING" id="1465490.SAMN05444277_101593"/>
<feature type="active site" description="Proton donor" evidence="6">
    <location>
        <position position="351"/>
    </location>
</feature>
<dbReference type="SUPFAM" id="SSF51445">
    <property type="entry name" value="(Trans)glycosidases"/>
    <property type="match status" value="1"/>
</dbReference>
<evidence type="ECO:0000256" key="4">
    <source>
        <dbReference type="ARBA" id="ARBA00022801"/>
    </source>
</evidence>
<dbReference type="AlphaFoldDB" id="A0A1I5S6U3"/>
<dbReference type="Gene3D" id="3.20.20.80">
    <property type="entry name" value="Glycosidases"/>
    <property type="match status" value="1"/>
</dbReference>
<comment type="catalytic activity">
    <reaction evidence="1">
        <text>Hydrolysis of terminal non-reducing N-acetyl-D-hexosamine residues in N-acetyl-beta-D-hexosaminides.</text>
        <dbReference type="EC" id="3.2.1.52"/>
    </reaction>
</comment>
<sequence length="655" mass="74149">MKKTVLFIASFFACLIVFAQTDADIAIVPQPVKVTKTTGYFMLPQNVTINIAKTTALKQAAVQLQQRLSVPTGYKVSLTENAATAVIKLELNKTEDKQLSSEGYHLSVTPKTILIKANQPAGLFYGVQTLLQLFPPEIEDSVLVSKTEWKAPCVEITDYPRFGWRGLMLDVSRHFFTKNEVKDYIDQMAKYKLNLLHWHLTDDEGWRIEIKSLPKLTEVGAWSVPRVGQFGTFAAPSPDEPKTNGGFYTQDDIKEVVQYAKDRFVNILPEVDVPGHSMAAIAAYPELSCSGGVKNIGVTSGESIKDWGTHTAIYDDNLCPANENVYEFLDKVVGEIAQLFPFEYIHMGGDETFKTFWESSDAVKALMQKEHLKTMEEVQSYFSKRLEKIVESKGKKFMGWDEILEGGLAPNAAVMSWRGAHDGNAPANGQPIPNGGVAAARLGHNVVMSPTEFVYLDYMQSDRIMEPHVYASLRLNKVYSFDPMPAGLTASEQKYVLGAQGNLWTEQIYNYRQVEYMTWPRAFAIAEDTWSPNESKNWDDFVRRVEAQFKRFNVAEVKYAPSMYDPQFIINKTSDTSFTVELKNEVNGLDIYYSFDNSYPDRFYPKYTQPLTIPKEATQLKVITYRGMQPIGRMISMPVSELVERAKVKKPYWIK</sequence>
<dbReference type="PANTHER" id="PTHR22600">
    <property type="entry name" value="BETA-HEXOSAMINIDASE"/>
    <property type="match status" value="1"/>
</dbReference>
<accession>A0A1I5S6U3</accession>
<dbReference type="PRINTS" id="PR00738">
    <property type="entry name" value="GLHYDRLASE20"/>
</dbReference>
<name>A0A1I5S6U3_9BACT</name>
<dbReference type="InterPro" id="IPR015883">
    <property type="entry name" value="Glyco_hydro_20_cat"/>
</dbReference>
<feature type="domain" description="Glycoside hydrolase family 20 catalytic" evidence="8">
    <location>
        <begin position="162"/>
        <end position="532"/>
    </location>
</feature>
<protein>
    <recommendedName>
        <fullName evidence="3">beta-N-acetylhexosaminidase</fullName>
        <ecNumber evidence="3">3.2.1.52</ecNumber>
    </recommendedName>
</protein>
<proteinExistence type="inferred from homology"/>
<dbReference type="InterPro" id="IPR015882">
    <property type="entry name" value="HEX_bac_N"/>
</dbReference>
<evidence type="ECO:0000256" key="6">
    <source>
        <dbReference type="PIRSR" id="PIRSR625705-1"/>
    </source>
</evidence>
<evidence type="ECO:0000256" key="5">
    <source>
        <dbReference type="ARBA" id="ARBA00023295"/>
    </source>
</evidence>
<dbReference type="GO" id="GO:0004563">
    <property type="term" value="F:beta-N-acetylhexosaminidase activity"/>
    <property type="evidence" value="ECO:0007669"/>
    <property type="project" value="UniProtKB-EC"/>
</dbReference>
<dbReference type="Gene3D" id="3.30.379.10">
    <property type="entry name" value="Chitobiase/beta-hexosaminidase domain 2-like"/>
    <property type="match status" value="1"/>
</dbReference>
<feature type="signal peptide" evidence="7">
    <location>
        <begin position="1"/>
        <end position="19"/>
    </location>
</feature>